<evidence type="ECO:0000256" key="5">
    <source>
        <dbReference type="ARBA" id="ARBA00022801"/>
    </source>
</evidence>
<keyword evidence="3" id="KW-0134">Cell wall</keyword>
<dbReference type="InterPro" id="IPR012334">
    <property type="entry name" value="Pectin_lyas_fold"/>
</dbReference>
<sequence length="470" mass="50909">MRDGSWRSGGRRWARAGAEPLPQSTPVMQKASPVMQKGSRRRWRRQMEIVKQMLLLLLLCFPCHGMGTTAGSGNDKSSGTFDVKDFGAKANGLSDDSKAFLAAWDAACKSSGKVKVSVPSGTYLLNPVKFSGPCRDGTLKATTDLNKFGNGQGWVQFGGVDGLTVTGGGTFDGQGAVSWPYNKCPKEKNCKVLPTFVNTNNTIVKDITSLNSKFFHMALLGCHNFKGSGITITAPATSPNTDGIHMEGNSGVTIASSKIGTGDDCVSIGHGNSFVTVSGITCGPGHGISVGSLGRYTDEEDVQNIVVKDCKLIGTMNGVRVKTWANSPVKISAINMTFENLVMRDVGNPIVIDQTYCPYAKCDNSVSDEATLFLLVFLSWSCCMSHPCMHAGVVHREAYRRSLQEHKGDDDVAGGGDVEVQQWDALREAQPPRRQPPTRRSREHILHLSQRQGRVQWHKQPPTVRVIHIA</sequence>
<dbReference type="PROSITE" id="PS00502">
    <property type="entry name" value="POLYGALACTURONASE"/>
    <property type="match status" value="1"/>
</dbReference>
<keyword evidence="6 9" id="KW-0326">Glycosidase</keyword>
<evidence type="ECO:0000256" key="7">
    <source>
        <dbReference type="ARBA" id="ARBA00023316"/>
    </source>
</evidence>
<evidence type="ECO:0008006" key="13">
    <source>
        <dbReference type="Google" id="ProtNLM"/>
    </source>
</evidence>
<dbReference type="Gene3D" id="2.160.20.10">
    <property type="entry name" value="Single-stranded right-handed beta-helix, Pectin lyase-like"/>
    <property type="match status" value="1"/>
</dbReference>
<evidence type="ECO:0000256" key="6">
    <source>
        <dbReference type="ARBA" id="ARBA00023295"/>
    </source>
</evidence>
<keyword evidence="7" id="KW-0961">Cell wall biogenesis/degradation</keyword>
<evidence type="ECO:0000256" key="4">
    <source>
        <dbReference type="ARBA" id="ARBA00022525"/>
    </source>
</evidence>
<dbReference type="GO" id="GO:0004650">
    <property type="term" value="F:polygalacturonase activity"/>
    <property type="evidence" value="ECO:0007669"/>
    <property type="project" value="InterPro"/>
</dbReference>
<dbReference type="EMBL" id="AMZH03000345">
    <property type="protein sequence ID" value="RRT84226.1"/>
    <property type="molecule type" value="Genomic_DNA"/>
</dbReference>
<evidence type="ECO:0000313" key="12">
    <source>
        <dbReference type="Proteomes" id="UP000287651"/>
    </source>
</evidence>
<evidence type="ECO:0000256" key="10">
    <source>
        <dbReference type="SAM" id="MobiDB-lite"/>
    </source>
</evidence>
<comment type="subcellular location">
    <subcellularLocation>
        <location evidence="1">Secreted</location>
        <location evidence="1">Cell wall</location>
    </subcellularLocation>
</comment>
<comment type="similarity">
    <text evidence="2 9">Belongs to the glycosyl hydrolase 28 family.</text>
</comment>
<comment type="caution">
    <text evidence="11">The sequence shown here is derived from an EMBL/GenBank/DDBJ whole genome shotgun (WGS) entry which is preliminary data.</text>
</comment>
<evidence type="ECO:0000256" key="9">
    <source>
        <dbReference type="RuleBase" id="RU361169"/>
    </source>
</evidence>
<feature type="active site" evidence="8">
    <location>
        <position position="286"/>
    </location>
</feature>
<evidence type="ECO:0000256" key="2">
    <source>
        <dbReference type="ARBA" id="ARBA00008834"/>
    </source>
</evidence>
<dbReference type="GO" id="GO:0071555">
    <property type="term" value="P:cell wall organization"/>
    <property type="evidence" value="ECO:0007669"/>
    <property type="project" value="UniProtKB-KW"/>
</dbReference>
<evidence type="ECO:0000256" key="3">
    <source>
        <dbReference type="ARBA" id="ARBA00022512"/>
    </source>
</evidence>
<reference evidence="11 12" key="1">
    <citation type="journal article" date="2014" name="Agronomy (Basel)">
        <title>A Draft Genome Sequence for Ensete ventricosum, the Drought-Tolerant Tree Against Hunger.</title>
        <authorList>
            <person name="Harrison J."/>
            <person name="Moore K.A."/>
            <person name="Paszkiewicz K."/>
            <person name="Jones T."/>
            <person name="Grant M."/>
            <person name="Ambacheew D."/>
            <person name="Muzemil S."/>
            <person name="Studholme D.J."/>
        </authorList>
    </citation>
    <scope>NUCLEOTIDE SEQUENCE [LARGE SCALE GENOMIC DNA]</scope>
</reference>
<dbReference type="Proteomes" id="UP000287651">
    <property type="component" value="Unassembled WGS sequence"/>
</dbReference>
<evidence type="ECO:0000256" key="1">
    <source>
        <dbReference type="ARBA" id="ARBA00004191"/>
    </source>
</evidence>
<evidence type="ECO:0000313" key="11">
    <source>
        <dbReference type="EMBL" id="RRT84226.1"/>
    </source>
</evidence>
<keyword evidence="4" id="KW-0964">Secreted</keyword>
<proteinExistence type="inferred from homology"/>
<dbReference type="PANTHER" id="PTHR31375">
    <property type="match status" value="1"/>
</dbReference>
<dbReference type="InterPro" id="IPR011050">
    <property type="entry name" value="Pectin_lyase_fold/virulence"/>
</dbReference>
<accession>A0A427B713</accession>
<feature type="region of interest" description="Disordered" evidence="10">
    <location>
        <begin position="1"/>
        <end position="26"/>
    </location>
</feature>
<evidence type="ECO:0000256" key="8">
    <source>
        <dbReference type="PROSITE-ProRule" id="PRU10052"/>
    </source>
</evidence>
<name>A0A427B713_ENSVE</name>
<dbReference type="SUPFAM" id="SSF51126">
    <property type="entry name" value="Pectin lyase-like"/>
    <property type="match status" value="1"/>
</dbReference>
<dbReference type="GO" id="GO:0005975">
    <property type="term" value="P:carbohydrate metabolic process"/>
    <property type="evidence" value="ECO:0007669"/>
    <property type="project" value="InterPro"/>
</dbReference>
<dbReference type="AlphaFoldDB" id="A0A427B713"/>
<dbReference type="InterPro" id="IPR000743">
    <property type="entry name" value="Glyco_hydro_28"/>
</dbReference>
<dbReference type="Pfam" id="PF00295">
    <property type="entry name" value="Glyco_hydro_28"/>
    <property type="match status" value="1"/>
</dbReference>
<gene>
    <name evidence="11" type="ORF">B296_00000129</name>
</gene>
<organism evidence="11 12">
    <name type="scientific">Ensete ventricosum</name>
    <name type="common">Abyssinian banana</name>
    <name type="synonym">Musa ensete</name>
    <dbReference type="NCBI Taxonomy" id="4639"/>
    <lineage>
        <taxon>Eukaryota</taxon>
        <taxon>Viridiplantae</taxon>
        <taxon>Streptophyta</taxon>
        <taxon>Embryophyta</taxon>
        <taxon>Tracheophyta</taxon>
        <taxon>Spermatophyta</taxon>
        <taxon>Magnoliopsida</taxon>
        <taxon>Liliopsida</taxon>
        <taxon>Zingiberales</taxon>
        <taxon>Musaceae</taxon>
        <taxon>Ensete</taxon>
    </lineage>
</organism>
<protein>
    <recommendedName>
        <fullName evidence="13">Pectate lyase superfamily protein domain-containing protein</fullName>
    </recommendedName>
</protein>
<keyword evidence="5 9" id="KW-0378">Hydrolase</keyword>